<sequence length="182" mass="20808">MHAIAKFIYFKLMGWTLIGDFPDVKKCVMIVVSHTSYSDFFLGLLVRRIWKEEINFIGKKSLFVGPIGWYLKKVGGAPIIRNKNSDTVSAIADIFNRKEKFRLALSPEGTRNKVTEWKTGFYFIAKAAKVPVVMVAFDYGKKQIRISEAYNPTEDQAADFKLYKSFFKGVLGRIPKKSFTVD</sequence>
<dbReference type="EMBL" id="FNBD01000007">
    <property type="protein sequence ID" value="SDF07208.1"/>
    <property type="molecule type" value="Genomic_DNA"/>
</dbReference>
<protein>
    <submittedName>
        <fullName evidence="5">Acyltransferase</fullName>
    </submittedName>
</protein>
<dbReference type="SMART" id="SM00563">
    <property type="entry name" value="PlsC"/>
    <property type="match status" value="1"/>
</dbReference>
<accession>A0A1G7I3N4</accession>
<evidence type="ECO:0000259" key="4">
    <source>
        <dbReference type="SMART" id="SM00563"/>
    </source>
</evidence>
<keyword evidence="3 5" id="KW-0012">Acyltransferase</keyword>
<dbReference type="RefSeq" id="WP_025614656.1">
    <property type="nucleotide sequence ID" value="NZ_FNBD01000007.1"/>
</dbReference>
<dbReference type="PANTHER" id="PTHR10434">
    <property type="entry name" value="1-ACYL-SN-GLYCEROL-3-PHOSPHATE ACYLTRANSFERASE"/>
    <property type="match status" value="1"/>
</dbReference>
<evidence type="ECO:0000313" key="6">
    <source>
        <dbReference type="Proteomes" id="UP000182114"/>
    </source>
</evidence>
<dbReference type="PANTHER" id="PTHR10434:SF9">
    <property type="entry name" value="PHOSPHOLIPID_GLYCEROL ACYLTRANSFERASE DOMAIN-CONTAINING PROTEIN"/>
    <property type="match status" value="1"/>
</dbReference>
<comment type="pathway">
    <text evidence="1">Lipid metabolism.</text>
</comment>
<evidence type="ECO:0000256" key="1">
    <source>
        <dbReference type="ARBA" id="ARBA00005189"/>
    </source>
</evidence>
<dbReference type="GO" id="GO:0006654">
    <property type="term" value="P:phosphatidic acid biosynthetic process"/>
    <property type="evidence" value="ECO:0007669"/>
    <property type="project" value="TreeGrafter"/>
</dbReference>
<evidence type="ECO:0000256" key="2">
    <source>
        <dbReference type="ARBA" id="ARBA00022679"/>
    </source>
</evidence>
<evidence type="ECO:0000256" key="3">
    <source>
        <dbReference type="ARBA" id="ARBA00023315"/>
    </source>
</evidence>
<dbReference type="Proteomes" id="UP000182114">
    <property type="component" value="Unassembled WGS sequence"/>
</dbReference>
<feature type="domain" description="Phospholipid/glycerol acyltransferase" evidence="4">
    <location>
        <begin position="28"/>
        <end position="140"/>
    </location>
</feature>
<dbReference type="InterPro" id="IPR002123">
    <property type="entry name" value="Plipid/glycerol_acylTrfase"/>
</dbReference>
<dbReference type="SUPFAM" id="SSF69593">
    <property type="entry name" value="Glycerol-3-phosphate (1)-acyltransferase"/>
    <property type="match status" value="1"/>
</dbReference>
<dbReference type="Pfam" id="PF01553">
    <property type="entry name" value="Acyltransferase"/>
    <property type="match status" value="1"/>
</dbReference>
<evidence type="ECO:0000313" key="5">
    <source>
        <dbReference type="EMBL" id="SDF07208.1"/>
    </source>
</evidence>
<gene>
    <name evidence="5" type="ORF">SAMN04487992_10726</name>
</gene>
<dbReference type="AlphaFoldDB" id="A0A1G7I3N4"/>
<organism evidence="5 6">
    <name type="scientific">Cellulophaga baltica</name>
    <dbReference type="NCBI Taxonomy" id="76594"/>
    <lineage>
        <taxon>Bacteria</taxon>
        <taxon>Pseudomonadati</taxon>
        <taxon>Bacteroidota</taxon>
        <taxon>Flavobacteriia</taxon>
        <taxon>Flavobacteriales</taxon>
        <taxon>Flavobacteriaceae</taxon>
        <taxon>Cellulophaga</taxon>
    </lineage>
</organism>
<dbReference type="GO" id="GO:0003841">
    <property type="term" value="F:1-acylglycerol-3-phosphate O-acyltransferase activity"/>
    <property type="evidence" value="ECO:0007669"/>
    <property type="project" value="TreeGrafter"/>
</dbReference>
<dbReference type="eggNOG" id="COG0204">
    <property type="taxonomic scope" value="Bacteria"/>
</dbReference>
<proteinExistence type="predicted"/>
<name>A0A1G7I3N4_9FLAO</name>
<reference evidence="6" key="1">
    <citation type="submission" date="2016-10" db="EMBL/GenBank/DDBJ databases">
        <authorList>
            <person name="Varghese N."/>
            <person name="Submissions S."/>
        </authorList>
    </citation>
    <scope>NUCLEOTIDE SEQUENCE [LARGE SCALE GENOMIC DNA]</scope>
    <source>
        <strain evidence="6">DSM 24729</strain>
    </source>
</reference>
<keyword evidence="6" id="KW-1185">Reference proteome</keyword>
<keyword evidence="2 5" id="KW-0808">Transferase</keyword>